<dbReference type="AlphaFoldDB" id="A0A7J7FFG6"/>
<comment type="caution">
    <text evidence="2">The sequence shown here is derived from an EMBL/GenBank/DDBJ whole genome shotgun (WGS) entry which is preliminary data.</text>
</comment>
<evidence type="ECO:0000313" key="3">
    <source>
        <dbReference type="Proteomes" id="UP000551758"/>
    </source>
</evidence>
<dbReference type="PANTHER" id="PTHR47907">
    <property type="entry name" value="PROTEIN KINASE DOMAIN-CONTAINING PROTEIN"/>
    <property type="match status" value="1"/>
</dbReference>
<dbReference type="Gene3D" id="1.10.510.10">
    <property type="entry name" value="Transferase(Phosphotransferase) domain 1"/>
    <property type="match status" value="1"/>
</dbReference>
<dbReference type="EMBL" id="JACDTQ010000745">
    <property type="protein sequence ID" value="KAF5926727.1"/>
    <property type="molecule type" value="Genomic_DNA"/>
</dbReference>
<dbReference type="PANTHER" id="PTHR47907:SF4">
    <property type="entry name" value="BMP-2-INDUCIBLE PROTEIN KINASE ISOFORM X1"/>
    <property type="match status" value="1"/>
</dbReference>
<sequence length="399" mass="44972">MLEPDPERRPDIFQVSYFAFKFAKKDCPVSNINNSSIPSALPEPMTASEAASRKSQIKTRITDTIGPTETSIAPRQRPKANSATATPSVLTIQSSTTPVKVPAPGEFSNHRPKGAVRAGNGSEILLGQGPPQQPPQQHRVLQQLQQGDWRLQQLHLQHRHSHQQQQQHQLHQDAYMQQYQHAMQQQQILQQQFLMHSVYQPQPSASQYPAMMQQYQQAFLQHQMLAQHQQSQQQASPEYLTSPQEFSPALVSYTSSLPAQVGTIMDSSYSANRQVFFRECKGNYCGSGPIADKEAVANIANQKNISNPPDMSGWNPFGEDNFSKLTEEELLDREFDLLRSNRSVFILFFVLFHLIFADRLEERASSDKNVDPLSAPHNHPPEDPFGSVPFISHSGKLHM</sequence>
<feature type="region of interest" description="Disordered" evidence="1">
    <location>
        <begin position="368"/>
        <end position="389"/>
    </location>
</feature>
<evidence type="ECO:0000256" key="1">
    <source>
        <dbReference type="SAM" id="MobiDB-lite"/>
    </source>
</evidence>
<reference evidence="2 3" key="1">
    <citation type="journal article" date="2020" name="Mol. Biol. Evol.">
        <title>Interspecific Gene Flow and the Evolution of Specialization in Black and White Rhinoceros.</title>
        <authorList>
            <person name="Moodley Y."/>
            <person name="Westbury M.V."/>
            <person name="Russo I.M."/>
            <person name="Gopalakrishnan S."/>
            <person name="Rakotoarivelo A."/>
            <person name="Olsen R.A."/>
            <person name="Prost S."/>
            <person name="Tunstall T."/>
            <person name="Ryder O.A."/>
            <person name="Dalen L."/>
            <person name="Bruford M.W."/>
        </authorList>
    </citation>
    <scope>NUCLEOTIDE SEQUENCE [LARGE SCALE GENOMIC DNA]</scope>
    <source>
        <strain evidence="2">SBR-YM</strain>
        <tissue evidence="2">Skin</tissue>
    </source>
</reference>
<dbReference type="InterPro" id="IPR051744">
    <property type="entry name" value="AP2_assoc_SerThr_kinase"/>
</dbReference>
<feature type="compositionally biased region" description="Polar residues" evidence="1">
    <location>
        <begin position="65"/>
        <end position="98"/>
    </location>
</feature>
<protein>
    <submittedName>
        <fullName evidence="2">Uncharacterized protein</fullName>
    </submittedName>
</protein>
<organism evidence="2 3">
    <name type="scientific">Diceros bicornis minor</name>
    <name type="common">South-central black rhinoceros</name>
    <dbReference type="NCBI Taxonomy" id="77932"/>
    <lineage>
        <taxon>Eukaryota</taxon>
        <taxon>Metazoa</taxon>
        <taxon>Chordata</taxon>
        <taxon>Craniata</taxon>
        <taxon>Vertebrata</taxon>
        <taxon>Euteleostomi</taxon>
        <taxon>Mammalia</taxon>
        <taxon>Eutheria</taxon>
        <taxon>Laurasiatheria</taxon>
        <taxon>Perissodactyla</taxon>
        <taxon>Rhinocerotidae</taxon>
        <taxon>Diceros</taxon>
    </lineage>
</organism>
<feature type="region of interest" description="Disordered" evidence="1">
    <location>
        <begin position="36"/>
        <end position="137"/>
    </location>
</feature>
<evidence type="ECO:0000313" key="2">
    <source>
        <dbReference type="EMBL" id="KAF5926727.1"/>
    </source>
</evidence>
<name>A0A7J7FFG6_DICBM</name>
<proteinExistence type="predicted"/>
<keyword evidence="3" id="KW-1185">Reference proteome</keyword>
<dbReference type="Proteomes" id="UP000551758">
    <property type="component" value="Unassembled WGS sequence"/>
</dbReference>
<gene>
    <name evidence="2" type="ORF">HPG69_001357</name>
</gene>
<feature type="compositionally biased region" description="Low complexity" evidence="1">
    <location>
        <begin position="125"/>
        <end position="137"/>
    </location>
</feature>
<accession>A0A7J7FFG6</accession>